<gene>
    <name evidence="2" type="ORF">AVDCRST_MAG37-2138</name>
</gene>
<proteinExistence type="predicted"/>
<accession>A0A6J4QSA7</accession>
<name>A0A6J4QSA7_9ACTN</name>
<evidence type="ECO:0000313" key="2">
    <source>
        <dbReference type="EMBL" id="CAA9449063.1"/>
    </source>
</evidence>
<feature type="compositionally biased region" description="Basic residues" evidence="1">
    <location>
        <begin position="1"/>
        <end position="10"/>
    </location>
</feature>
<evidence type="ECO:0000256" key="1">
    <source>
        <dbReference type="SAM" id="MobiDB-lite"/>
    </source>
</evidence>
<dbReference type="EMBL" id="CADCVD010000102">
    <property type="protein sequence ID" value="CAA9449063.1"/>
    <property type="molecule type" value="Genomic_DNA"/>
</dbReference>
<feature type="region of interest" description="Disordered" evidence="1">
    <location>
        <begin position="1"/>
        <end position="60"/>
    </location>
</feature>
<dbReference type="AlphaFoldDB" id="A0A6J4QSA7"/>
<protein>
    <submittedName>
        <fullName evidence="2">Uncharacterized protein</fullName>
    </submittedName>
</protein>
<feature type="non-terminal residue" evidence="2">
    <location>
        <position position="1"/>
    </location>
</feature>
<feature type="non-terminal residue" evidence="2">
    <location>
        <position position="60"/>
    </location>
</feature>
<sequence length="60" mass="6595">GREHSKKRANHSFPSYSDPACAAARGHCRPRRAGWRPRGEPLPGSRTRAEAAQGVDRLCV</sequence>
<reference evidence="2" key="1">
    <citation type="submission" date="2020-02" db="EMBL/GenBank/DDBJ databases">
        <authorList>
            <person name="Meier V. D."/>
        </authorList>
    </citation>
    <scope>NUCLEOTIDE SEQUENCE</scope>
    <source>
        <strain evidence="2">AVDCRST_MAG37</strain>
    </source>
</reference>
<feature type="compositionally biased region" description="Basic residues" evidence="1">
    <location>
        <begin position="26"/>
        <end position="35"/>
    </location>
</feature>
<organism evidence="2">
    <name type="scientific">uncultured Rubrobacteraceae bacterium</name>
    <dbReference type="NCBI Taxonomy" id="349277"/>
    <lineage>
        <taxon>Bacteria</taxon>
        <taxon>Bacillati</taxon>
        <taxon>Actinomycetota</taxon>
        <taxon>Rubrobacteria</taxon>
        <taxon>Rubrobacterales</taxon>
        <taxon>Rubrobacteraceae</taxon>
        <taxon>environmental samples</taxon>
    </lineage>
</organism>